<sequence length="153" mass="17773">MSSRNVVQITDMGIITDEKPPLIKPGVYELAFVEYQTALMFGRASKLIMKFRIVSLGEHFGVELFRYYNIQNFCGKPGRSGKFKAGWKSDFAREYASLFEELPNRTDRFSMSLYKEKIIRGRVTTVKQGSRQRKLHNVCQYSVINELMEVKKL</sequence>
<gene>
    <name evidence="1" type="ORF">DIZ80_10450</name>
</gene>
<accession>A0A370DCT4</accession>
<proteinExistence type="predicted"/>
<keyword evidence="2" id="KW-1185">Reference proteome</keyword>
<reference evidence="1 2" key="1">
    <citation type="journal article" date="2018" name="ISME J.">
        <title>Endosymbiont genomes yield clues of tubeworm success.</title>
        <authorList>
            <person name="Li Y."/>
            <person name="Liles M.R."/>
            <person name="Halanych K.M."/>
        </authorList>
    </citation>
    <scope>NUCLEOTIDE SEQUENCE [LARGE SCALE GENOMIC DNA]</scope>
    <source>
        <strain evidence="1">A1464</strain>
    </source>
</reference>
<protein>
    <submittedName>
        <fullName evidence="1">Uncharacterized protein</fullName>
    </submittedName>
</protein>
<evidence type="ECO:0000313" key="1">
    <source>
        <dbReference type="EMBL" id="RDH82691.1"/>
    </source>
</evidence>
<organism evidence="1 2">
    <name type="scientific">endosymbiont of Galathealinum brachiosum</name>
    <dbReference type="NCBI Taxonomy" id="2200906"/>
    <lineage>
        <taxon>Bacteria</taxon>
        <taxon>Pseudomonadati</taxon>
        <taxon>Pseudomonadota</taxon>
        <taxon>Gammaproteobacteria</taxon>
        <taxon>sulfur-oxidizing symbionts</taxon>
    </lineage>
</organism>
<dbReference type="Proteomes" id="UP000254266">
    <property type="component" value="Unassembled WGS sequence"/>
</dbReference>
<dbReference type="AlphaFoldDB" id="A0A370DCT4"/>
<name>A0A370DCT4_9GAMM</name>
<dbReference type="EMBL" id="QFXC01000011">
    <property type="protein sequence ID" value="RDH82691.1"/>
    <property type="molecule type" value="Genomic_DNA"/>
</dbReference>
<evidence type="ECO:0000313" key="2">
    <source>
        <dbReference type="Proteomes" id="UP000254266"/>
    </source>
</evidence>
<comment type="caution">
    <text evidence="1">The sequence shown here is derived from an EMBL/GenBank/DDBJ whole genome shotgun (WGS) entry which is preliminary data.</text>
</comment>